<keyword evidence="5" id="KW-0186">Copper</keyword>
<dbReference type="GO" id="GO:0016020">
    <property type="term" value="C:membrane"/>
    <property type="evidence" value="ECO:0007669"/>
    <property type="project" value="UniProtKB-SubCell"/>
</dbReference>
<dbReference type="InterPro" id="IPR028871">
    <property type="entry name" value="BlueCu_1_BS"/>
</dbReference>
<evidence type="ECO:0000256" key="2">
    <source>
        <dbReference type="ARBA" id="ARBA00022448"/>
    </source>
</evidence>
<dbReference type="PROSITE" id="PS00196">
    <property type="entry name" value="COPPER_BLUE"/>
    <property type="match status" value="1"/>
</dbReference>
<dbReference type="Proteomes" id="UP001596417">
    <property type="component" value="Unassembled WGS sequence"/>
</dbReference>
<feature type="compositionally biased region" description="Polar residues" evidence="7">
    <location>
        <begin position="1"/>
        <end position="11"/>
    </location>
</feature>
<evidence type="ECO:0000256" key="3">
    <source>
        <dbReference type="ARBA" id="ARBA00022723"/>
    </source>
</evidence>
<organism evidence="9 10">
    <name type="scientific">Halocatena marina</name>
    <dbReference type="NCBI Taxonomy" id="2934937"/>
    <lineage>
        <taxon>Archaea</taxon>
        <taxon>Methanobacteriati</taxon>
        <taxon>Methanobacteriota</taxon>
        <taxon>Stenosarchaea group</taxon>
        <taxon>Halobacteria</taxon>
        <taxon>Halobacteriales</taxon>
        <taxon>Natronomonadaceae</taxon>
        <taxon>Halocatena</taxon>
    </lineage>
</organism>
<evidence type="ECO:0000256" key="1">
    <source>
        <dbReference type="ARBA" id="ARBA00004370"/>
    </source>
</evidence>
<keyword evidence="3" id="KW-0479">Metal-binding</keyword>
<name>A0ABD5YQS5_9EURY</name>
<feature type="domain" description="Blue (type 1) copper" evidence="8">
    <location>
        <begin position="5"/>
        <end position="77"/>
    </location>
</feature>
<keyword evidence="10" id="KW-1185">Reference proteome</keyword>
<evidence type="ECO:0000259" key="8">
    <source>
        <dbReference type="Pfam" id="PF00127"/>
    </source>
</evidence>
<evidence type="ECO:0000256" key="5">
    <source>
        <dbReference type="ARBA" id="ARBA00023008"/>
    </source>
</evidence>
<accession>A0ABD5YQS5</accession>
<proteinExistence type="predicted"/>
<dbReference type="AlphaFoldDB" id="A0ABD5YQS5"/>
<feature type="region of interest" description="Disordered" evidence="7">
    <location>
        <begin position="1"/>
        <end position="29"/>
    </location>
</feature>
<evidence type="ECO:0000256" key="4">
    <source>
        <dbReference type="ARBA" id="ARBA00022982"/>
    </source>
</evidence>
<comment type="subcellular location">
    <subcellularLocation>
        <location evidence="1">Membrane</location>
    </subcellularLocation>
</comment>
<dbReference type="InterPro" id="IPR008972">
    <property type="entry name" value="Cupredoxin"/>
</dbReference>
<protein>
    <submittedName>
        <fullName evidence="9">Plastocyanin/azurin family copper-binding protein</fullName>
    </submittedName>
</protein>
<keyword evidence="6" id="KW-0472">Membrane</keyword>
<sequence>MTWTFESTGHNVSAKPKDDPKIEIPDGAKPFASYKGHKKYQLVEKGETYEHTFETAGEYTYVCTPHATSGMVGTVMVSE</sequence>
<dbReference type="SUPFAM" id="SSF49503">
    <property type="entry name" value="Cupredoxins"/>
    <property type="match status" value="1"/>
</dbReference>
<comment type="caution">
    <text evidence="9">The sequence shown here is derived from an EMBL/GenBank/DDBJ whole genome shotgun (WGS) entry which is preliminary data.</text>
</comment>
<dbReference type="Pfam" id="PF00127">
    <property type="entry name" value="Copper-bind"/>
    <property type="match status" value="1"/>
</dbReference>
<dbReference type="EMBL" id="JBHTAX010000001">
    <property type="protein sequence ID" value="MFC7191774.1"/>
    <property type="molecule type" value="Genomic_DNA"/>
</dbReference>
<gene>
    <name evidence="9" type="ORF">ACFQL7_19605</name>
</gene>
<evidence type="ECO:0000256" key="7">
    <source>
        <dbReference type="SAM" id="MobiDB-lite"/>
    </source>
</evidence>
<reference evidence="9 10" key="1">
    <citation type="journal article" date="2019" name="Int. J. Syst. Evol. Microbiol.">
        <title>The Global Catalogue of Microorganisms (GCM) 10K type strain sequencing project: providing services to taxonomists for standard genome sequencing and annotation.</title>
        <authorList>
            <consortium name="The Broad Institute Genomics Platform"/>
            <consortium name="The Broad Institute Genome Sequencing Center for Infectious Disease"/>
            <person name="Wu L."/>
            <person name="Ma J."/>
        </authorList>
    </citation>
    <scope>NUCLEOTIDE SEQUENCE [LARGE SCALE GENOMIC DNA]</scope>
    <source>
        <strain evidence="9 10">RDMS1</strain>
    </source>
</reference>
<keyword evidence="4" id="KW-0249">Electron transport</keyword>
<dbReference type="Gene3D" id="2.60.40.420">
    <property type="entry name" value="Cupredoxins - blue copper proteins"/>
    <property type="match status" value="1"/>
</dbReference>
<evidence type="ECO:0000313" key="10">
    <source>
        <dbReference type="Proteomes" id="UP001596417"/>
    </source>
</evidence>
<dbReference type="RefSeq" id="WP_390206342.1">
    <property type="nucleotide sequence ID" value="NZ_JBHSZC010000001.1"/>
</dbReference>
<dbReference type="PANTHER" id="PTHR34192:SF10">
    <property type="entry name" value="PLASTOCYANIN MAJOR ISOFORM, CHLOROPLASTIC-RELATED"/>
    <property type="match status" value="1"/>
</dbReference>
<keyword evidence="2" id="KW-0813">Transport</keyword>
<dbReference type="InterPro" id="IPR000923">
    <property type="entry name" value="BlueCu_1"/>
</dbReference>
<evidence type="ECO:0000256" key="6">
    <source>
        <dbReference type="ARBA" id="ARBA00023136"/>
    </source>
</evidence>
<dbReference type="GO" id="GO:0046872">
    <property type="term" value="F:metal ion binding"/>
    <property type="evidence" value="ECO:0007669"/>
    <property type="project" value="UniProtKB-KW"/>
</dbReference>
<feature type="compositionally biased region" description="Basic and acidic residues" evidence="7">
    <location>
        <begin position="15"/>
        <end position="26"/>
    </location>
</feature>
<dbReference type="PANTHER" id="PTHR34192">
    <property type="entry name" value="PLASTOCYANIN MAJOR ISOFORM, CHLOROPLASTIC-RELATED"/>
    <property type="match status" value="1"/>
</dbReference>
<evidence type="ECO:0000313" key="9">
    <source>
        <dbReference type="EMBL" id="MFC7191774.1"/>
    </source>
</evidence>